<proteinExistence type="predicted"/>
<organism evidence="1 2">
    <name type="scientific">Tissierella creatinophila DSM 6911</name>
    <dbReference type="NCBI Taxonomy" id="1123403"/>
    <lineage>
        <taxon>Bacteria</taxon>
        <taxon>Bacillati</taxon>
        <taxon>Bacillota</taxon>
        <taxon>Tissierellia</taxon>
        <taxon>Tissierellales</taxon>
        <taxon>Tissierellaceae</taxon>
        <taxon>Tissierella</taxon>
    </lineage>
</organism>
<dbReference type="InterPro" id="IPR037081">
    <property type="entry name" value="Hyp_TM1506"/>
</dbReference>
<evidence type="ECO:0000313" key="2">
    <source>
        <dbReference type="Proteomes" id="UP000186112"/>
    </source>
</evidence>
<comment type="caution">
    <text evidence="1">The sequence shown here is derived from an EMBL/GenBank/DDBJ whole genome shotgun (WGS) entry which is preliminary data.</text>
</comment>
<keyword evidence="2" id="KW-1185">Reference proteome</keyword>
<dbReference type="Proteomes" id="UP000186112">
    <property type="component" value="Unassembled WGS sequence"/>
</dbReference>
<dbReference type="EMBL" id="LTDM01000004">
    <property type="protein sequence ID" value="OLS03649.1"/>
    <property type="molecule type" value="Genomic_DNA"/>
</dbReference>
<evidence type="ECO:0008006" key="3">
    <source>
        <dbReference type="Google" id="ProtNLM"/>
    </source>
</evidence>
<accession>A0A1U7M8W1</accession>
<sequence length="139" mass="15792">MKDIEIAKELLQKEDYTLVVVKSGEILFTSRDKGIKPMYRLVKDMKEISIGASIADKVIGRGAALLSGYLRVKEVYGEVMSKEAVEVLEKDSIDYSFLTLCDYIKNRDRTGLCPIESLSLNKTDPIIFIEEVEEFFKSK</sequence>
<dbReference type="Pfam" id="PF08973">
    <property type="entry name" value="TM1506"/>
    <property type="match status" value="1"/>
</dbReference>
<protein>
    <recommendedName>
        <fullName evidence="3">DUF1893 domain-containing protein</fullName>
    </recommendedName>
</protein>
<dbReference type="OrthoDB" id="9815422at2"/>
<gene>
    <name evidence="1" type="ORF">TICRE_03450</name>
</gene>
<evidence type="ECO:0000313" key="1">
    <source>
        <dbReference type="EMBL" id="OLS03649.1"/>
    </source>
</evidence>
<dbReference type="Gene3D" id="3.40.140.30">
    <property type="entry name" value="Hypothetical protein TM1506"/>
    <property type="match status" value="1"/>
</dbReference>
<dbReference type="SUPFAM" id="SSF53927">
    <property type="entry name" value="Cytidine deaminase-like"/>
    <property type="match status" value="1"/>
</dbReference>
<dbReference type="InterPro" id="IPR016193">
    <property type="entry name" value="Cytidine_deaminase-like"/>
</dbReference>
<dbReference type="AlphaFoldDB" id="A0A1U7M8W1"/>
<dbReference type="GO" id="GO:0003824">
    <property type="term" value="F:catalytic activity"/>
    <property type="evidence" value="ECO:0007669"/>
    <property type="project" value="InterPro"/>
</dbReference>
<dbReference type="RefSeq" id="WP_075724494.1">
    <property type="nucleotide sequence ID" value="NZ_LTDM01000004.1"/>
</dbReference>
<reference evidence="1 2" key="1">
    <citation type="submission" date="2016-02" db="EMBL/GenBank/DDBJ databases">
        <title>Genome sequence of Tissierella creatinophila DSM 6911.</title>
        <authorList>
            <person name="Poehlein A."/>
            <person name="Daniel R."/>
        </authorList>
    </citation>
    <scope>NUCLEOTIDE SEQUENCE [LARGE SCALE GENOMIC DNA]</scope>
    <source>
        <strain evidence="1 2">DSM 6911</strain>
    </source>
</reference>
<name>A0A1U7M8W1_TISCR</name>
<dbReference type="InterPro" id="IPR015067">
    <property type="entry name" value="DUF1893_TM1506-like"/>
</dbReference>